<comment type="similarity">
    <text evidence="4 14">Belongs to the cytochrome P450 family.</text>
</comment>
<evidence type="ECO:0000256" key="5">
    <source>
        <dbReference type="ARBA" id="ARBA00022617"/>
    </source>
</evidence>
<comment type="cofactor">
    <cofactor evidence="1 13">
        <name>heme</name>
        <dbReference type="ChEBI" id="CHEBI:30413"/>
    </cofactor>
</comment>
<evidence type="ECO:0000256" key="13">
    <source>
        <dbReference type="PIRSR" id="PIRSR602401-1"/>
    </source>
</evidence>
<evidence type="ECO:0000256" key="1">
    <source>
        <dbReference type="ARBA" id="ARBA00001971"/>
    </source>
</evidence>
<evidence type="ECO:0000313" key="17">
    <source>
        <dbReference type="Proteomes" id="UP000297245"/>
    </source>
</evidence>
<keyword evidence="7 13" id="KW-0479">Metal-binding</keyword>
<evidence type="ECO:0000256" key="3">
    <source>
        <dbReference type="ARBA" id="ARBA00004721"/>
    </source>
</evidence>
<protein>
    <submittedName>
        <fullName evidence="16">Cytochrome P450</fullName>
    </submittedName>
</protein>
<dbReference type="CDD" id="cd11069">
    <property type="entry name" value="CYP_FUM15-like"/>
    <property type="match status" value="1"/>
</dbReference>
<evidence type="ECO:0000256" key="10">
    <source>
        <dbReference type="ARBA" id="ARBA00023004"/>
    </source>
</evidence>
<evidence type="ECO:0000256" key="14">
    <source>
        <dbReference type="RuleBase" id="RU000461"/>
    </source>
</evidence>
<feature type="binding site" description="axial binding residue" evidence="13">
    <location>
        <position position="492"/>
    </location>
    <ligand>
        <name>heme</name>
        <dbReference type="ChEBI" id="CHEBI:30413"/>
    </ligand>
    <ligandPart>
        <name>Fe</name>
        <dbReference type="ChEBI" id="CHEBI:18248"/>
    </ligandPart>
</feature>
<gene>
    <name evidence="16" type="ORF">K435DRAFT_811494</name>
</gene>
<accession>A0A4S8KRU3</accession>
<dbReference type="AlphaFoldDB" id="A0A4S8KRU3"/>
<comment type="pathway">
    <text evidence="3">Secondary metabolite biosynthesis; terpenoid biosynthesis.</text>
</comment>
<name>A0A4S8KRU3_DENBC</name>
<feature type="transmembrane region" description="Helical" evidence="15">
    <location>
        <begin position="12"/>
        <end position="30"/>
    </location>
</feature>
<dbReference type="GO" id="GO:0016020">
    <property type="term" value="C:membrane"/>
    <property type="evidence" value="ECO:0007669"/>
    <property type="project" value="UniProtKB-SubCell"/>
</dbReference>
<sequence length="554" mass="62600">MTLASISSIPGNATLALVLLLFPIVVRLYLHRQRLNHSYGLANLPSPKSKSWWQGNFGEAFNPGRKAWDFHMNILKDYGAVARLDGFMGDKQIIIYDPMALQHVLVKVRESLVARFTLLMFGRALNALRGEEHRKQKRVLNPVFSVAHLKDMLPIVYEVVAKLEEGLSSKFKDGPETQEIDMLSWMSRTALELIGQAGLGYSFDNLANETVTHPCIGMIKHTASGRMWLVRLYFAKWIRMMGPPGFRRWLLDTIPSENAHKLRDMSDYMLVLSKEILAGKRKALEEGDDAVAKQVGKGKDLVSVLMKLNMEETSENKLEEDEILAQISQFLFAAMDTTSSALARILYLLSTRPHIQDKLRQEVLEARCENKDIPYDQLVSLPYLDAICKETLRLFPPVCNIFRRAVQDTVLPLSKSLKGVDGTSISEVHIPNNTHVVISILNSNRNPAIWGPDAFEWKPERWLEPLPNEVLEARIPGIYSPLMTFNAGGRSCIGFKFSQLEMKTVLSMLIAKFEFEASDKEVFWQMNKIVTPSVEGLGGGTRPQMPLMVSRVED</sequence>
<comment type="subcellular location">
    <subcellularLocation>
        <location evidence="2">Membrane</location>
    </subcellularLocation>
</comment>
<keyword evidence="5 13" id="KW-0349">Heme</keyword>
<evidence type="ECO:0000256" key="15">
    <source>
        <dbReference type="SAM" id="Phobius"/>
    </source>
</evidence>
<dbReference type="SUPFAM" id="SSF48264">
    <property type="entry name" value="Cytochrome P450"/>
    <property type="match status" value="1"/>
</dbReference>
<dbReference type="InterPro" id="IPR002401">
    <property type="entry name" value="Cyt_P450_E_grp-I"/>
</dbReference>
<keyword evidence="12 15" id="KW-0472">Membrane</keyword>
<dbReference type="InterPro" id="IPR017972">
    <property type="entry name" value="Cyt_P450_CS"/>
</dbReference>
<evidence type="ECO:0000256" key="9">
    <source>
        <dbReference type="ARBA" id="ARBA00023002"/>
    </source>
</evidence>
<dbReference type="GO" id="GO:0004497">
    <property type="term" value="F:monooxygenase activity"/>
    <property type="evidence" value="ECO:0007669"/>
    <property type="project" value="UniProtKB-KW"/>
</dbReference>
<dbReference type="EMBL" id="ML180179">
    <property type="protein sequence ID" value="THU78506.1"/>
    <property type="molecule type" value="Genomic_DNA"/>
</dbReference>
<dbReference type="PRINTS" id="PR00385">
    <property type="entry name" value="P450"/>
</dbReference>
<evidence type="ECO:0000256" key="7">
    <source>
        <dbReference type="ARBA" id="ARBA00022723"/>
    </source>
</evidence>
<dbReference type="PANTHER" id="PTHR24305:SF166">
    <property type="entry name" value="CYTOCHROME P450 12A4, MITOCHONDRIAL-RELATED"/>
    <property type="match status" value="1"/>
</dbReference>
<dbReference type="PRINTS" id="PR00463">
    <property type="entry name" value="EP450I"/>
</dbReference>
<dbReference type="GO" id="GO:0020037">
    <property type="term" value="F:heme binding"/>
    <property type="evidence" value="ECO:0007669"/>
    <property type="project" value="InterPro"/>
</dbReference>
<proteinExistence type="inferred from homology"/>
<evidence type="ECO:0000313" key="16">
    <source>
        <dbReference type="EMBL" id="THU78506.1"/>
    </source>
</evidence>
<keyword evidence="11 14" id="KW-0503">Monooxygenase</keyword>
<reference evidence="16 17" key="1">
    <citation type="journal article" date="2019" name="Nat. Ecol. Evol.">
        <title>Megaphylogeny resolves global patterns of mushroom evolution.</title>
        <authorList>
            <person name="Varga T."/>
            <person name="Krizsan K."/>
            <person name="Foldi C."/>
            <person name="Dima B."/>
            <person name="Sanchez-Garcia M."/>
            <person name="Sanchez-Ramirez S."/>
            <person name="Szollosi G.J."/>
            <person name="Szarkandi J.G."/>
            <person name="Papp V."/>
            <person name="Albert L."/>
            <person name="Andreopoulos W."/>
            <person name="Angelini C."/>
            <person name="Antonin V."/>
            <person name="Barry K.W."/>
            <person name="Bougher N.L."/>
            <person name="Buchanan P."/>
            <person name="Buyck B."/>
            <person name="Bense V."/>
            <person name="Catcheside P."/>
            <person name="Chovatia M."/>
            <person name="Cooper J."/>
            <person name="Damon W."/>
            <person name="Desjardin D."/>
            <person name="Finy P."/>
            <person name="Geml J."/>
            <person name="Haridas S."/>
            <person name="Hughes K."/>
            <person name="Justo A."/>
            <person name="Karasinski D."/>
            <person name="Kautmanova I."/>
            <person name="Kiss B."/>
            <person name="Kocsube S."/>
            <person name="Kotiranta H."/>
            <person name="LaButti K.M."/>
            <person name="Lechner B.E."/>
            <person name="Liimatainen K."/>
            <person name="Lipzen A."/>
            <person name="Lukacs Z."/>
            <person name="Mihaltcheva S."/>
            <person name="Morgado L.N."/>
            <person name="Niskanen T."/>
            <person name="Noordeloos M.E."/>
            <person name="Ohm R.A."/>
            <person name="Ortiz-Santana B."/>
            <person name="Ovrebo C."/>
            <person name="Racz N."/>
            <person name="Riley R."/>
            <person name="Savchenko A."/>
            <person name="Shiryaev A."/>
            <person name="Soop K."/>
            <person name="Spirin V."/>
            <person name="Szebenyi C."/>
            <person name="Tomsovsky M."/>
            <person name="Tulloss R.E."/>
            <person name="Uehling J."/>
            <person name="Grigoriev I.V."/>
            <person name="Vagvolgyi C."/>
            <person name="Papp T."/>
            <person name="Martin F.M."/>
            <person name="Miettinen O."/>
            <person name="Hibbett D.S."/>
            <person name="Nagy L.G."/>
        </authorList>
    </citation>
    <scope>NUCLEOTIDE SEQUENCE [LARGE SCALE GENOMIC DNA]</scope>
    <source>
        <strain evidence="16 17">CBS 962.96</strain>
    </source>
</reference>
<evidence type="ECO:0000256" key="6">
    <source>
        <dbReference type="ARBA" id="ARBA00022692"/>
    </source>
</evidence>
<dbReference type="GO" id="GO:0005506">
    <property type="term" value="F:iron ion binding"/>
    <property type="evidence" value="ECO:0007669"/>
    <property type="project" value="InterPro"/>
</dbReference>
<keyword evidence="8 15" id="KW-1133">Transmembrane helix</keyword>
<dbReference type="OrthoDB" id="1470350at2759"/>
<dbReference type="InterPro" id="IPR001128">
    <property type="entry name" value="Cyt_P450"/>
</dbReference>
<keyword evidence="9 14" id="KW-0560">Oxidoreductase</keyword>
<dbReference type="InterPro" id="IPR036396">
    <property type="entry name" value="Cyt_P450_sf"/>
</dbReference>
<dbReference type="Pfam" id="PF00067">
    <property type="entry name" value="p450"/>
    <property type="match status" value="1"/>
</dbReference>
<dbReference type="PROSITE" id="PS00086">
    <property type="entry name" value="CYTOCHROME_P450"/>
    <property type="match status" value="1"/>
</dbReference>
<dbReference type="Gene3D" id="1.10.630.10">
    <property type="entry name" value="Cytochrome P450"/>
    <property type="match status" value="1"/>
</dbReference>
<keyword evidence="10 13" id="KW-0408">Iron</keyword>
<evidence type="ECO:0000256" key="12">
    <source>
        <dbReference type="ARBA" id="ARBA00023136"/>
    </source>
</evidence>
<dbReference type="PANTHER" id="PTHR24305">
    <property type="entry name" value="CYTOCHROME P450"/>
    <property type="match status" value="1"/>
</dbReference>
<evidence type="ECO:0000256" key="2">
    <source>
        <dbReference type="ARBA" id="ARBA00004370"/>
    </source>
</evidence>
<dbReference type="InterPro" id="IPR050121">
    <property type="entry name" value="Cytochrome_P450_monoxygenase"/>
</dbReference>
<evidence type="ECO:0000256" key="11">
    <source>
        <dbReference type="ARBA" id="ARBA00023033"/>
    </source>
</evidence>
<evidence type="ECO:0000256" key="4">
    <source>
        <dbReference type="ARBA" id="ARBA00010617"/>
    </source>
</evidence>
<evidence type="ECO:0000256" key="8">
    <source>
        <dbReference type="ARBA" id="ARBA00022989"/>
    </source>
</evidence>
<dbReference type="GO" id="GO:0016705">
    <property type="term" value="F:oxidoreductase activity, acting on paired donors, with incorporation or reduction of molecular oxygen"/>
    <property type="evidence" value="ECO:0007669"/>
    <property type="project" value="InterPro"/>
</dbReference>
<organism evidence="16 17">
    <name type="scientific">Dendrothele bispora (strain CBS 962.96)</name>
    <dbReference type="NCBI Taxonomy" id="1314807"/>
    <lineage>
        <taxon>Eukaryota</taxon>
        <taxon>Fungi</taxon>
        <taxon>Dikarya</taxon>
        <taxon>Basidiomycota</taxon>
        <taxon>Agaricomycotina</taxon>
        <taxon>Agaricomycetes</taxon>
        <taxon>Agaricomycetidae</taxon>
        <taxon>Agaricales</taxon>
        <taxon>Agaricales incertae sedis</taxon>
        <taxon>Dendrothele</taxon>
    </lineage>
</organism>
<keyword evidence="17" id="KW-1185">Reference proteome</keyword>
<dbReference type="Proteomes" id="UP000297245">
    <property type="component" value="Unassembled WGS sequence"/>
</dbReference>
<keyword evidence="6 15" id="KW-0812">Transmembrane</keyword>